<name>A0A8J3ZXB0_9ACTN</name>
<keyword evidence="1" id="KW-0472">Membrane</keyword>
<dbReference type="InterPro" id="IPR047789">
    <property type="entry name" value="CU044_5270-like"/>
</dbReference>
<gene>
    <name evidence="2" type="ORF">Voc01_066910</name>
</gene>
<keyword evidence="3" id="KW-1185">Reference proteome</keyword>
<evidence type="ECO:0000313" key="3">
    <source>
        <dbReference type="Proteomes" id="UP000635606"/>
    </source>
</evidence>
<accession>A0A8J3ZXB0</accession>
<keyword evidence="1" id="KW-0812">Transmembrane</keyword>
<protein>
    <recommendedName>
        <fullName evidence="4">CU044_5270 family protein</fullName>
    </recommendedName>
</protein>
<feature type="transmembrane region" description="Helical" evidence="1">
    <location>
        <begin position="52"/>
        <end position="74"/>
    </location>
</feature>
<dbReference type="AlphaFoldDB" id="A0A8J3ZXB0"/>
<dbReference type="NCBIfam" id="NF038083">
    <property type="entry name" value="CU044_5270_fam"/>
    <property type="match status" value="1"/>
</dbReference>
<evidence type="ECO:0000313" key="2">
    <source>
        <dbReference type="EMBL" id="GIJ71774.1"/>
    </source>
</evidence>
<sequence>MMNEMELLQDVFGFDETPSAAARDRARTALLDRINGVESPAPRRPARWTLRAAAVVTAAAAVAVGVVVVTGGPAERTDRSGDPPAAVAAPPYAKPAGAAEFLENAAWTAARRAWVDPRPDQFMYVEFLTTENRMEVADANPNGALVPGQTVNKRRESWSRVDGHVIAGREDGGQLHSRERTEKQRWPTIPYDDLAGLTTPEKFDEWHHRVKPAGASPEALLTQFVLPPDVEAAIYRWLARQPGARVDPDAVNFDGRPAIALTYVVEDYLRTELLFDPETYALIGDRLVAIRDHVAESLDATRYIKAGDVFRLVIRNRFGIVDRAGDTP</sequence>
<dbReference type="EMBL" id="BOPH01000090">
    <property type="protein sequence ID" value="GIJ71774.1"/>
    <property type="molecule type" value="Genomic_DNA"/>
</dbReference>
<organism evidence="2 3">
    <name type="scientific">Virgisporangium ochraceum</name>
    <dbReference type="NCBI Taxonomy" id="65505"/>
    <lineage>
        <taxon>Bacteria</taxon>
        <taxon>Bacillati</taxon>
        <taxon>Actinomycetota</taxon>
        <taxon>Actinomycetes</taxon>
        <taxon>Micromonosporales</taxon>
        <taxon>Micromonosporaceae</taxon>
        <taxon>Virgisporangium</taxon>
    </lineage>
</organism>
<evidence type="ECO:0008006" key="4">
    <source>
        <dbReference type="Google" id="ProtNLM"/>
    </source>
</evidence>
<comment type="caution">
    <text evidence="2">The sequence shown here is derived from an EMBL/GenBank/DDBJ whole genome shotgun (WGS) entry which is preliminary data.</text>
</comment>
<evidence type="ECO:0000256" key="1">
    <source>
        <dbReference type="SAM" id="Phobius"/>
    </source>
</evidence>
<dbReference type="Proteomes" id="UP000635606">
    <property type="component" value="Unassembled WGS sequence"/>
</dbReference>
<reference evidence="2" key="1">
    <citation type="submission" date="2021-01" db="EMBL/GenBank/DDBJ databases">
        <title>Whole genome shotgun sequence of Virgisporangium ochraceum NBRC 16418.</title>
        <authorList>
            <person name="Komaki H."/>
            <person name="Tamura T."/>
        </authorList>
    </citation>
    <scope>NUCLEOTIDE SEQUENCE</scope>
    <source>
        <strain evidence="2">NBRC 16418</strain>
    </source>
</reference>
<proteinExistence type="predicted"/>
<keyword evidence="1" id="KW-1133">Transmembrane helix</keyword>